<name>A0ABN5CHL6_PSEO7</name>
<dbReference type="Pfam" id="PF01943">
    <property type="entry name" value="Polysacc_synt"/>
    <property type="match status" value="1"/>
</dbReference>
<sequence length="509" mass="57656">MSLGQRKLGAVLTYVNIFFNVFIMLGFTPFILTNLGQSEFGLYSLSLSILTYLAVLDFGFGNAIVVFGSKYIEKKDYKKQITLYGTILTAYLGVSIISIFLMLIFYNKASVIFLGSMNYEEVSTLKNLILILSLNIAFSIPLNIYKSILTAYEEFVFIKLASIVRAILVPLTIFIALILGSDVVILISIISLINLAYLISHYFFFNKKVSVNFSIRFFDMRVMKSVFNYSSFILLAIIVDQINWNFGQFILGAYSGVDSIAVYSIAIMFNSAFVMLSTAISGVLLPKITKMISNGACYKILTLEMIKIGRLQAFIILPVIFGFILFGKAFISLWAGAVYKDAYYLTLIIMIPLSIPLLQNLGLTILQAKQRFKFRALTAFYMSIITAVSSVALAEDYGYWGVSISIGTTLFILNGVIMNFYYRYLGVDVIKFWWDLIKVITPMFIIFISIYSTGIASPLMNWGELLVYGFLFIVICCLCFYFFSMNKYEKELIHKIITIFNPSKLQNRE</sequence>
<evidence type="ECO:0000256" key="6">
    <source>
        <dbReference type="SAM" id="Phobius"/>
    </source>
</evidence>
<proteinExistence type="predicted"/>
<evidence type="ECO:0000256" key="4">
    <source>
        <dbReference type="ARBA" id="ARBA00022989"/>
    </source>
</evidence>
<protein>
    <recommendedName>
        <fullName evidence="9">Polysaccharide biosynthesis protein C-terminal domain-containing protein</fullName>
    </recommendedName>
</protein>
<feature type="transmembrane region" description="Helical" evidence="6">
    <location>
        <begin position="125"/>
        <end position="145"/>
    </location>
</feature>
<feature type="transmembrane region" description="Helical" evidence="6">
    <location>
        <begin position="185"/>
        <end position="205"/>
    </location>
</feature>
<dbReference type="InterPro" id="IPR002797">
    <property type="entry name" value="Polysacc_synth"/>
</dbReference>
<evidence type="ECO:0000313" key="7">
    <source>
        <dbReference type="EMBL" id="ATD08968.1"/>
    </source>
</evidence>
<accession>A0ABN5CHL6</accession>
<keyword evidence="2" id="KW-1003">Cell membrane</keyword>
<evidence type="ECO:0000256" key="3">
    <source>
        <dbReference type="ARBA" id="ARBA00022692"/>
    </source>
</evidence>
<keyword evidence="3 6" id="KW-0812">Transmembrane</keyword>
<feature type="transmembrane region" description="Helical" evidence="6">
    <location>
        <begin position="342"/>
        <end position="362"/>
    </location>
</feature>
<feature type="transmembrane region" description="Helical" evidence="6">
    <location>
        <begin position="81"/>
        <end position="105"/>
    </location>
</feature>
<feature type="transmembrane region" description="Helical" evidence="6">
    <location>
        <begin position="433"/>
        <end position="453"/>
    </location>
</feature>
<reference evidence="7 8" key="1">
    <citation type="submission" date="2015-06" db="EMBL/GenBank/DDBJ databases">
        <authorList>
            <person name="Xie B.-B."/>
            <person name="Rong J.-C."/>
            <person name="Qin Q.-L."/>
            <person name="Zhang Y.-Z."/>
        </authorList>
    </citation>
    <scope>NUCLEOTIDE SEQUENCE [LARGE SCALE GENOMIC DNA]</scope>
    <source>
        <strain evidence="7 8">JCM 20779</strain>
    </source>
</reference>
<evidence type="ECO:0000313" key="8">
    <source>
        <dbReference type="Proteomes" id="UP000016521"/>
    </source>
</evidence>
<keyword evidence="8" id="KW-1185">Reference proteome</keyword>
<dbReference type="EMBL" id="CP011924">
    <property type="protein sequence ID" value="ATD08968.1"/>
    <property type="molecule type" value="Genomic_DNA"/>
</dbReference>
<evidence type="ECO:0000256" key="5">
    <source>
        <dbReference type="ARBA" id="ARBA00023136"/>
    </source>
</evidence>
<feature type="transmembrane region" description="Helical" evidence="6">
    <location>
        <begin position="465"/>
        <end position="483"/>
    </location>
</feature>
<keyword evidence="5 6" id="KW-0472">Membrane</keyword>
<dbReference type="PANTHER" id="PTHR30250:SF26">
    <property type="entry name" value="PSMA PROTEIN"/>
    <property type="match status" value="1"/>
</dbReference>
<feature type="transmembrane region" description="Helical" evidence="6">
    <location>
        <begin position="12"/>
        <end position="32"/>
    </location>
</feature>
<dbReference type="InterPro" id="IPR050833">
    <property type="entry name" value="Poly_Biosynth_Transport"/>
</dbReference>
<feature type="transmembrane region" description="Helical" evidence="6">
    <location>
        <begin position="313"/>
        <end position="336"/>
    </location>
</feature>
<dbReference type="PANTHER" id="PTHR30250">
    <property type="entry name" value="PST FAMILY PREDICTED COLANIC ACID TRANSPORTER"/>
    <property type="match status" value="1"/>
</dbReference>
<feature type="transmembrane region" description="Helical" evidence="6">
    <location>
        <begin position="157"/>
        <end position="179"/>
    </location>
</feature>
<comment type="subcellular location">
    <subcellularLocation>
        <location evidence="1">Cell membrane</location>
        <topology evidence="1">Multi-pass membrane protein</topology>
    </subcellularLocation>
</comment>
<evidence type="ECO:0000256" key="1">
    <source>
        <dbReference type="ARBA" id="ARBA00004651"/>
    </source>
</evidence>
<dbReference type="Proteomes" id="UP000016521">
    <property type="component" value="Chromosome I"/>
</dbReference>
<feature type="transmembrane region" description="Helical" evidence="6">
    <location>
        <begin position="260"/>
        <end position="285"/>
    </location>
</feature>
<feature type="transmembrane region" description="Helical" evidence="6">
    <location>
        <begin position="226"/>
        <end position="244"/>
    </location>
</feature>
<feature type="transmembrane region" description="Helical" evidence="6">
    <location>
        <begin position="44"/>
        <end position="69"/>
    </location>
</feature>
<feature type="transmembrane region" description="Helical" evidence="6">
    <location>
        <begin position="374"/>
        <end position="393"/>
    </location>
</feature>
<gene>
    <name evidence="7" type="ORF">PPIS_a4325</name>
</gene>
<evidence type="ECO:0000256" key="2">
    <source>
        <dbReference type="ARBA" id="ARBA00022475"/>
    </source>
</evidence>
<dbReference type="RefSeq" id="WP_010368544.1">
    <property type="nucleotide sequence ID" value="NZ_CP011924.1"/>
</dbReference>
<keyword evidence="4 6" id="KW-1133">Transmembrane helix</keyword>
<organism evidence="7 8">
    <name type="scientific">Pseudoalteromonas piscicida</name>
    <dbReference type="NCBI Taxonomy" id="43662"/>
    <lineage>
        <taxon>Bacteria</taxon>
        <taxon>Pseudomonadati</taxon>
        <taxon>Pseudomonadota</taxon>
        <taxon>Gammaproteobacteria</taxon>
        <taxon>Alteromonadales</taxon>
        <taxon>Pseudoalteromonadaceae</taxon>
        <taxon>Pseudoalteromonas</taxon>
    </lineage>
</organism>
<evidence type="ECO:0008006" key="9">
    <source>
        <dbReference type="Google" id="ProtNLM"/>
    </source>
</evidence>
<feature type="transmembrane region" description="Helical" evidence="6">
    <location>
        <begin position="399"/>
        <end position="421"/>
    </location>
</feature>